<gene>
    <name evidence="1" type="ORF">ACFOU2_10020</name>
</gene>
<reference evidence="2" key="1">
    <citation type="journal article" date="2019" name="Int. J. Syst. Evol. Microbiol.">
        <title>The Global Catalogue of Microorganisms (GCM) 10K type strain sequencing project: providing services to taxonomists for standard genome sequencing and annotation.</title>
        <authorList>
            <consortium name="The Broad Institute Genomics Platform"/>
            <consortium name="The Broad Institute Genome Sequencing Center for Infectious Disease"/>
            <person name="Wu L."/>
            <person name="Ma J."/>
        </authorList>
    </citation>
    <scope>NUCLEOTIDE SEQUENCE [LARGE SCALE GENOMIC DNA]</scope>
    <source>
        <strain evidence="2">CCUG 61889</strain>
    </source>
</reference>
<organism evidence="1 2">
    <name type="scientific">Bacillus songklensis</name>
    <dbReference type="NCBI Taxonomy" id="1069116"/>
    <lineage>
        <taxon>Bacteria</taxon>
        <taxon>Bacillati</taxon>
        <taxon>Bacillota</taxon>
        <taxon>Bacilli</taxon>
        <taxon>Bacillales</taxon>
        <taxon>Bacillaceae</taxon>
        <taxon>Bacillus</taxon>
    </lineage>
</organism>
<keyword evidence="2" id="KW-1185">Reference proteome</keyword>
<dbReference type="Proteomes" id="UP001595752">
    <property type="component" value="Unassembled WGS sequence"/>
</dbReference>
<comment type="caution">
    <text evidence="1">The sequence shown here is derived from an EMBL/GenBank/DDBJ whole genome shotgun (WGS) entry which is preliminary data.</text>
</comment>
<dbReference type="RefSeq" id="WP_377914912.1">
    <property type="nucleotide sequence ID" value="NZ_JBHRZT010000043.1"/>
</dbReference>
<dbReference type="EMBL" id="JBHRZT010000043">
    <property type="protein sequence ID" value="MFC3883819.1"/>
    <property type="molecule type" value="Genomic_DNA"/>
</dbReference>
<evidence type="ECO:0000313" key="1">
    <source>
        <dbReference type="EMBL" id="MFC3883819.1"/>
    </source>
</evidence>
<protein>
    <submittedName>
        <fullName evidence="1">Uncharacterized protein</fullName>
    </submittedName>
</protein>
<proteinExistence type="predicted"/>
<sequence length="66" mass="7713">MFIVMSMAKLMVLHDVVIVDTHKDWMKKEDQWMACRTRCSLFKRCSTRTGTDCTRFGGEEIPGIRD</sequence>
<name>A0ABV8B2H5_9BACI</name>
<accession>A0ABV8B2H5</accession>
<evidence type="ECO:0000313" key="2">
    <source>
        <dbReference type="Proteomes" id="UP001595752"/>
    </source>
</evidence>